<protein>
    <recommendedName>
        <fullName evidence="1">Gamma-glutamylcyclotransferase AIG2-like domain-containing protein</fullName>
    </recommendedName>
</protein>
<organism evidence="2">
    <name type="scientific">Ditylum brightwellii</name>
    <dbReference type="NCBI Taxonomy" id="49249"/>
    <lineage>
        <taxon>Eukaryota</taxon>
        <taxon>Sar</taxon>
        <taxon>Stramenopiles</taxon>
        <taxon>Ochrophyta</taxon>
        <taxon>Bacillariophyta</taxon>
        <taxon>Mediophyceae</taxon>
        <taxon>Lithodesmiophycidae</taxon>
        <taxon>Lithodesmiales</taxon>
        <taxon>Lithodesmiaceae</taxon>
        <taxon>Ditylum</taxon>
    </lineage>
</organism>
<evidence type="ECO:0000259" key="1">
    <source>
        <dbReference type="Pfam" id="PF06094"/>
    </source>
</evidence>
<evidence type="ECO:0000313" key="2">
    <source>
        <dbReference type="EMBL" id="CAE4670411.1"/>
    </source>
</evidence>
<name>A0A7S4TAV0_9STRA</name>
<dbReference type="InterPro" id="IPR009288">
    <property type="entry name" value="AIG2-like_dom"/>
</dbReference>
<dbReference type="InterPro" id="IPR036568">
    <property type="entry name" value="GGCT-like_sf"/>
</dbReference>
<proteinExistence type="predicted"/>
<dbReference type="SUPFAM" id="SSF110857">
    <property type="entry name" value="Gamma-glutamyl cyclotransferase-like"/>
    <property type="match status" value="1"/>
</dbReference>
<dbReference type="Pfam" id="PF06094">
    <property type="entry name" value="GGACT"/>
    <property type="match status" value="1"/>
</dbReference>
<dbReference type="EMBL" id="HBNS01062014">
    <property type="protein sequence ID" value="CAE4670411.1"/>
    <property type="molecule type" value="Transcribed_RNA"/>
</dbReference>
<dbReference type="AlphaFoldDB" id="A0A7S4TAV0"/>
<feature type="domain" description="Gamma-glutamylcyclotransferase AIG2-like" evidence="1">
    <location>
        <begin position="17"/>
        <end position="146"/>
    </location>
</feature>
<sequence>MLLFSAGTGKTMVVDCIFAYGTMRAEIDRWNMIDSNCQHLKAKACGFKLYQEYSLFYPFATKTCKDSDVIEGSVLHWNDPVVFAHKLAGYDTIEGYSEDRENGLYQRIVVDVEDENRQIRKAYMYIQDQSPEYIEECFAFANGDWLDSTATEHFDTEKKRIDQAARKILGRHGPK</sequence>
<dbReference type="Gene3D" id="3.10.490.10">
    <property type="entry name" value="Gamma-glutamyl cyclotransferase-like"/>
    <property type="match status" value="1"/>
</dbReference>
<gene>
    <name evidence="2" type="ORF">DBRI00130_LOCUS44742</name>
</gene>
<dbReference type="InterPro" id="IPR013024">
    <property type="entry name" value="GGCT-like"/>
</dbReference>
<dbReference type="CDD" id="cd06661">
    <property type="entry name" value="GGCT_like"/>
    <property type="match status" value="1"/>
</dbReference>
<accession>A0A7S4TAV0</accession>
<reference evidence="2" key="1">
    <citation type="submission" date="2021-01" db="EMBL/GenBank/DDBJ databases">
        <authorList>
            <person name="Corre E."/>
            <person name="Pelletier E."/>
            <person name="Niang G."/>
            <person name="Scheremetjew M."/>
            <person name="Finn R."/>
            <person name="Kale V."/>
            <person name="Holt S."/>
            <person name="Cochrane G."/>
            <person name="Meng A."/>
            <person name="Brown T."/>
            <person name="Cohen L."/>
        </authorList>
    </citation>
    <scope>NUCLEOTIDE SEQUENCE</scope>
    <source>
        <strain evidence="2">GSO104</strain>
    </source>
</reference>